<comment type="caution">
    <text evidence="3">The sequence shown here is derived from an EMBL/GenBank/DDBJ whole genome shotgun (WGS) entry which is preliminary data.</text>
</comment>
<feature type="compositionally biased region" description="Basic and acidic residues" evidence="2">
    <location>
        <begin position="334"/>
        <end position="352"/>
    </location>
</feature>
<feature type="region of interest" description="Disordered" evidence="2">
    <location>
        <begin position="256"/>
        <end position="297"/>
    </location>
</feature>
<protein>
    <recommendedName>
        <fullName evidence="5">Coiled-coil domain-containing protein 186</fullName>
    </recommendedName>
</protein>
<feature type="compositionally biased region" description="Polar residues" evidence="2">
    <location>
        <begin position="256"/>
        <end position="288"/>
    </location>
</feature>
<dbReference type="Proteomes" id="UP001651158">
    <property type="component" value="Unassembled WGS sequence"/>
</dbReference>
<feature type="coiled-coil region" evidence="1">
    <location>
        <begin position="374"/>
        <end position="408"/>
    </location>
</feature>
<feature type="coiled-coil region" evidence="1">
    <location>
        <begin position="955"/>
        <end position="985"/>
    </location>
</feature>
<sequence length="996" mass="110889">MRRRTKFRCVDFSLADNLALVSCVGNSRSPSDSALRLLYKGERHRRRTRPNIKMVCLRTHGERMQNEAYTFPPRYSRTYWACPCSTHTWHHITNECLFVPLFNVSVKKNTFFCCRIVPSSVGCGTPPSLSHPMETEATDFYADTKLDNVAGSSNLHHANHLINSSEPRHGKPLLELENIDTGATENPAHSLESRIQNPHNDCDNDAEMCSSGAIHLTSDCAQVSSRSSEFESLNTNVEVSKLNEEFKCLTNHQAAISTSKSENENQASDPSSQTSGYQDDQKFISNGSEGPGINGFTSMDDQNCLDVSHIVNLQSSGCESDTGDSARVSVSGNDSKHADSLKTENRSSTDKTNDEDDSTSNFSFIGEMEDPNNVSVLQAKVEDLAKKLLRSQEQIEALLEEKQRWLTDRQQQSQSYAKQKFSVSPDTAAIVVKFAQSEQQRIKAEAKVEELEATIARLKAGNIACSDSATPTKQSESIEEFSKALVVARERAEHLRHALRKEEARVSDLGAKLATTREAHRNEQKRAAGQVELISKLNRDIDSLKRQLQEANKVREREAKRLCDEVALHETTEKYNKTLSEIVTLQERITQLEEVQKSKLELEGKYEALQKAYDGLLSVREEMASCVERETQLSEFTRRLTERNAGLQTAHLATQARLEASELAVGEASRAAKEATDLLHALEQRTRTERIQATNTIASLEARISELLQSEEALRAELTREQVEKASLKRKQHGLDRELARLMAQQRKLSYQISTNGTPCQDTTSDRSLTDSTLSLSTLNDTMLATPDPSKLSSPPPGLGDALLVTSKNVGVVASHALTVTGEAVADNTRASDLEVQTLEPNRVLMLNKIDRLQRTNVRLMEKIDFMHEHIGQLTQELQKKSQILQHCLTRESENEGAAVPSAVDANKQQRMRRGGTLMAAIFAGESDGASSDLRTSLQLNQKLQSVLEDTLYKNLTLKENVDTLADEVARLKRANKELKTLVSTQSDTSTSDPHR</sequence>
<reference evidence="3 4" key="1">
    <citation type="journal article" date="2022" name="Front. Cell. Infect. Microbiol.">
        <title>The Genomes of Two Strains of Taenia crassiceps the Animal Model for the Study of Human Cysticercosis.</title>
        <authorList>
            <person name="Bobes R.J."/>
            <person name="Estrada K."/>
            <person name="Rios-Valencia D.G."/>
            <person name="Calderon-Gallegos A."/>
            <person name="de la Torre P."/>
            <person name="Carrero J.C."/>
            <person name="Sanchez-Flores A."/>
            <person name="Laclette J.P."/>
        </authorList>
    </citation>
    <scope>NUCLEOTIDE SEQUENCE [LARGE SCALE GENOMIC DNA]</scope>
    <source>
        <strain evidence="3">WFUcys</strain>
    </source>
</reference>
<dbReference type="EMBL" id="JAKROA010000002">
    <property type="protein sequence ID" value="KAL5111075.1"/>
    <property type="molecule type" value="Genomic_DNA"/>
</dbReference>
<gene>
    <name evidence="3" type="ORF">TcWFU_010530</name>
</gene>
<evidence type="ECO:0008006" key="5">
    <source>
        <dbReference type="Google" id="ProtNLM"/>
    </source>
</evidence>
<evidence type="ECO:0000313" key="3">
    <source>
        <dbReference type="EMBL" id="KAL5111075.1"/>
    </source>
</evidence>
<dbReference type="InterPro" id="IPR038830">
    <property type="entry name" value="CCDC186"/>
</dbReference>
<keyword evidence="4" id="KW-1185">Reference proteome</keyword>
<organism evidence="3 4">
    <name type="scientific">Taenia crassiceps</name>
    <dbReference type="NCBI Taxonomy" id="6207"/>
    <lineage>
        <taxon>Eukaryota</taxon>
        <taxon>Metazoa</taxon>
        <taxon>Spiralia</taxon>
        <taxon>Lophotrochozoa</taxon>
        <taxon>Platyhelminthes</taxon>
        <taxon>Cestoda</taxon>
        <taxon>Eucestoda</taxon>
        <taxon>Cyclophyllidea</taxon>
        <taxon>Taeniidae</taxon>
        <taxon>Taenia</taxon>
    </lineage>
</organism>
<evidence type="ECO:0000256" key="1">
    <source>
        <dbReference type="SAM" id="Coils"/>
    </source>
</evidence>
<evidence type="ECO:0000256" key="2">
    <source>
        <dbReference type="SAM" id="MobiDB-lite"/>
    </source>
</evidence>
<feature type="coiled-coil region" evidence="1">
    <location>
        <begin position="434"/>
        <end position="461"/>
    </location>
</feature>
<accession>A0ABR4QN26</accession>
<evidence type="ECO:0000313" key="4">
    <source>
        <dbReference type="Proteomes" id="UP001651158"/>
    </source>
</evidence>
<feature type="region of interest" description="Disordered" evidence="2">
    <location>
        <begin position="316"/>
        <end position="363"/>
    </location>
</feature>
<proteinExistence type="predicted"/>
<name>A0ABR4QN26_9CEST</name>
<feature type="coiled-coil region" evidence="1">
    <location>
        <begin position="485"/>
        <end position="612"/>
    </location>
</feature>
<dbReference type="PANTHER" id="PTHR18911">
    <property type="entry name" value="CTCL TUMOR ANTIGEN HD-CL-01"/>
    <property type="match status" value="1"/>
</dbReference>
<feature type="coiled-coil region" evidence="1">
    <location>
        <begin position="665"/>
        <end position="745"/>
    </location>
</feature>
<keyword evidence="1" id="KW-0175">Coiled coil</keyword>
<dbReference type="PANTHER" id="PTHR18911:SF5">
    <property type="entry name" value="COILED-COIL DOMAIN-CONTAINING PROTEIN 186"/>
    <property type="match status" value="1"/>
</dbReference>